<dbReference type="Pfam" id="PF10335">
    <property type="entry name" value="DUF294_C"/>
    <property type="match status" value="1"/>
</dbReference>
<name>A0A840S4B3_9BURK</name>
<protein>
    <submittedName>
        <fullName evidence="5">CBS domain-containing protein</fullName>
    </submittedName>
</protein>
<dbReference type="InterPro" id="IPR014710">
    <property type="entry name" value="RmlC-like_jellyroll"/>
</dbReference>
<dbReference type="SUPFAM" id="SSF54631">
    <property type="entry name" value="CBS-domain pair"/>
    <property type="match status" value="1"/>
</dbReference>
<accession>A0A840S4B3</accession>
<dbReference type="SUPFAM" id="SSF51206">
    <property type="entry name" value="cAMP-binding domain-like"/>
    <property type="match status" value="1"/>
</dbReference>
<evidence type="ECO:0000256" key="1">
    <source>
        <dbReference type="ARBA" id="ARBA00023122"/>
    </source>
</evidence>
<dbReference type="GO" id="GO:0008773">
    <property type="term" value="F:[protein-PII] uridylyltransferase activity"/>
    <property type="evidence" value="ECO:0007669"/>
    <property type="project" value="InterPro"/>
</dbReference>
<sequence length="634" mass="69187">MSEPQPSAHLLAQQLAQWRQHHPFDAMAPAPLEQLVRAAEVMYYAPGECIASPQDGPAQRLFVLRSGVVTAQRGLAELDNPGQGWQYEAGDCFPMAALMQGRTVTATYSAETDVFAWSLPAEVVRTVAAQSPPLAAHLSERVLQLIQLASREQARQATQAALAEQSMERPLGELMRKNPLAVPPDMPLELALRAMAGRRVGSVMVVDAQQRPLGILTRDDLLERITLPQRSLSTPIERVMSQPLRTLSVDHTAQDAALLMSRFTLRHVPVVEGEPGQQRLVGIVSERDLFALSRMSVQRIGADLRAAQDEAELRDLAPRIRELARHLGAQGVGARTLTALIAHLNDLLTERLVQIHAERLGLSLKQAAWLAFGSEGRGEQTLATDQDNGIVFQSDNPELERPRWLALGEAVCASLADCGFPLCKGGVMASQPACCASVQEWCERFQSWLARGTPEELLAASIYFDARALAGATELAEPLRAVARGPAGARFLHLLTEAALRGKVPLSWRGALDPQTVNGQEGLDLKAGGTAVFVEAGRILALSQGLEALGTRERLLRAGEALGVAAPEREGWTAAFEFLQGLRLRAHMEAAADPDNANWVPMRALNDLDRRTLRVSLRVAQRLQQRLQMEFLKT</sequence>
<feature type="domain" description="CBS" evidence="4">
    <location>
        <begin position="240"/>
        <end position="299"/>
    </location>
</feature>
<feature type="domain" description="Cyclic nucleotide-binding" evidence="3">
    <location>
        <begin position="23"/>
        <end position="145"/>
    </location>
</feature>
<dbReference type="PANTHER" id="PTHR43080:SF2">
    <property type="entry name" value="CBS DOMAIN-CONTAINING PROTEIN"/>
    <property type="match status" value="1"/>
</dbReference>
<dbReference type="PROSITE" id="PS50042">
    <property type="entry name" value="CNMP_BINDING_3"/>
    <property type="match status" value="1"/>
</dbReference>
<dbReference type="InterPro" id="IPR046342">
    <property type="entry name" value="CBS_dom_sf"/>
</dbReference>
<evidence type="ECO:0000313" key="6">
    <source>
        <dbReference type="Proteomes" id="UP000554837"/>
    </source>
</evidence>
<dbReference type="Pfam" id="PF00571">
    <property type="entry name" value="CBS"/>
    <property type="match status" value="2"/>
</dbReference>
<organism evidence="5 6">
    <name type="scientific">Inhella inkyongensis</name>
    <dbReference type="NCBI Taxonomy" id="392593"/>
    <lineage>
        <taxon>Bacteria</taxon>
        <taxon>Pseudomonadati</taxon>
        <taxon>Pseudomonadota</taxon>
        <taxon>Betaproteobacteria</taxon>
        <taxon>Burkholderiales</taxon>
        <taxon>Sphaerotilaceae</taxon>
        <taxon>Inhella</taxon>
    </lineage>
</organism>
<dbReference type="OrthoDB" id="9808528at2"/>
<dbReference type="CDD" id="cd05401">
    <property type="entry name" value="NT_GlnE_GlnD_like"/>
    <property type="match status" value="1"/>
</dbReference>
<dbReference type="AlphaFoldDB" id="A0A840S4B3"/>
<dbReference type="PANTHER" id="PTHR43080">
    <property type="entry name" value="CBS DOMAIN-CONTAINING PROTEIN CBSX3, MITOCHONDRIAL"/>
    <property type="match status" value="1"/>
</dbReference>
<keyword evidence="6" id="KW-1185">Reference proteome</keyword>
<proteinExistence type="predicted"/>
<dbReference type="InterPro" id="IPR051257">
    <property type="entry name" value="Diverse_CBS-Domain"/>
</dbReference>
<dbReference type="EMBL" id="JACHHO010000002">
    <property type="protein sequence ID" value="MBB5204298.1"/>
    <property type="molecule type" value="Genomic_DNA"/>
</dbReference>
<reference evidence="5 6" key="1">
    <citation type="submission" date="2020-08" db="EMBL/GenBank/DDBJ databases">
        <title>Genomic Encyclopedia of Type Strains, Phase IV (KMG-IV): sequencing the most valuable type-strain genomes for metagenomic binning, comparative biology and taxonomic classification.</title>
        <authorList>
            <person name="Goeker M."/>
        </authorList>
    </citation>
    <scope>NUCLEOTIDE SEQUENCE [LARGE SCALE GENOMIC DNA]</scope>
    <source>
        <strain evidence="5 6">DSM 23958</strain>
    </source>
</reference>
<dbReference type="Pfam" id="PF03445">
    <property type="entry name" value="DUF294"/>
    <property type="match status" value="1"/>
</dbReference>
<dbReference type="CDD" id="cd00038">
    <property type="entry name" value="CAP_ED"/>
    <property type="match status" value="1"/>
</dbReference>
<dbReference type="InterPro" id="IPR000644">
    <property type="entry name" value="CBS_dom"/>
</dbReference>
<keyword evidence="1 2" id="KW-0129">CBS domain</keyword>
<evidence type="ECO:0000259" key="4">
    <source>
        <dbReference type="PROSITE" id="PS51371"/>
    </source>
</evidence>
<dbReference type="PROSITE" id="PS51371">
    <property type="entry name" value="CBS"/>
    <property type="match status" value="2"/>
</dbReference>
<dbReference type="InterPro" id="IPR018821">
    <property type="entry name" value="DUF294_put_nucleoTrafse_sb-bd"/>
</dbReference>
<dbReference type="InterPro" id="IPR005105">
    <property type="entry name" value="GlnD_Uridyltrans_N"/>
</dbReference>
<evidence type="ECO:0000313" key="5">
    <source>
        <dbReference type="EMBL" id="MBB5204298.1"/>
    </source>
</evidence>
<dbReference type="Proteomes" id="UP000554837">
    <property type="component" value="Unassembled WGS sequence"/>
</dbReference>
<dbReference type="SMART" id="SM00116">
    <property type="entry name" value="CBS"/>
    <property type="match status" value="2"/>
</dbReference>
<dbReference type="Gene3D" id="3.10.580.10">
    <property type="entry name" value="CBS-domain"/>
    <property type="match status" value="1"/>
</dbReference>
<evidence type="ECO:0000256" key="2">
    <source>
        <dbReference type="PROSITE-ProRule" id="PRU00703"/>
    </source>
</evidence>
<feature type="domain" description="CBS" evidence="4">
    <location>
        <begin position="175"/>
        <end position="232"/>
    </location>
</feature>
<dbReference type="RefSeq" id="WP_138856010.1">
    <property type="nucleotide sequence ID" value="NZ_CP040709.1"/>
</dbReference>
<comment type="caution">
    <text evidence="5">The sequence shown here is derived from an EMBL/GenBank/DDBJ whole genome shotgun (WGS) entry which is preliminary data.</text>
</comment>
<evidence type="ECO:0000259" key="3">
    <source>
        <dbReference type="PROSITE" id="PS50042"/>
    </source>
</evidence>
<dbReference type="InterPro" id="IPR000595">
    <property type="entry name" value="cNMP-bd_dom"/>
</dbReference>
<gene>
    <name evidence="5" type="ORF">HNQ51_001612</name>
</gene>
<dbReference type="InterPro" id="IPR018490">
    <property type="entry name" value="cNMP-bd_dom_sf"/>
</dbReference>
<dbReference type="Gene3D" id="2.60.120.10">
    <property type="entry name" value="Jelly Rolls"/>
    <property type="match status" value="1"/>
</dbReference>